<name>A0A2U1SQV5_METSR</name>
<dbReference type="AlphaFoldDB" id="A0A2U1SQV5"/>
<evidence type="ECO:0000313" key="2">
    <source>
        <dbReference type="EMBL" id="PWB93998.1"/>
    </source>
</evidence>
<evidence type="ECO:0000313" key="3">
    <source>
        <dbReference type="Proteomes" id="UP000245137"/>
    </source>
</evidence>
<dbReference type="Proteomes" id="UP000245137">
    <property type="component" value="Unassembled WGS sequence"/>
</dbReference>
<dbReference type="RefSeq" id="WP_108917156.1">
    <property type="nucleotide sequence ID" value="NZ_CP189553.1"/>
</dbReference>
<proteinExistence type="predicted"/>
<gene>
    <name evidence="2" type="ORF">C5689_10075</name>
</gene>
<organism evidence="2 3">
    <name type="scientific">Methylosinus sporium</name>
    <dbReference type="NCBI Taxonomy" id="428"/>
    <lineage>
        <taxon>Bacteria</taxon>
        <taxon>Pseudomonadati</taxon>
        <taxon>Pseudomonadota</taxon>
        <taxon>Alphaproteobacteria</taxon>
        <taxon>Hyphomicrobiales</taxon>
        <taxon>Methylocystaceae</taxon>
        <taxon>Methylosinus</taxon>
    </lineage>
</organism>
<dbReference type="Pfam" id="PF13643">
    <property type="entry name" value="DUF4145"/>
    <property type="match status" value="1"/>
</dbReference>
<dbReference type="InterPro" id="IPR025285">
    <property type="entry name" value="DUF4145"/>
</dbReference>
<reference evidence="2 3" key="1">
    <citation type="journal article" date="2018" name="Appl. Microbiol. Biotechnol.">
        <title>Co-cultivation of the strictly anaerobic methanogen Methanosarcina barkeri with aerobic methanotrophs in an oxygen-limited membrane bioreactor.</title>
        <authorList>
            <person name="In 't Zandt M.H."/>
            <person name="van den Bosch T.J.M."/>
            <person name="Rijkers R."/>
            <person name="van Kessel M.A.H.J."/>
            <person name="Jetten M.S.M."/>
            <person name="Welte C.U."/>
        </authorList>
    </citation>
    <scope>NUCLEOTIDE SEQUENCE [LARGE SCALE GENOMIC DNA]</scope>
    <source>
        <strain evidence="2 3">DSM 17706</strain>
    </source>
</reference>
<accession>A0A2U1SQV5</accession>
<keyword evidence="3" id="KW-1185">Reference proteome</keyword>
<dbReference type="EMBL" id="PUIV01000013">
    <property type="protein sequence ID" value="PWB93998.1"/>
    <property type="molecule type" value="Genomic_DNA"/>
</dbReference>
<evidence type="ECO:0000259" key="1">
    <source>
        <dbReference type="Pfam" id="PF13643"/>
    </source>
</evidence>
<feature type="domain" description="DUF4145" evidence="1">
    <location>
        <begin position="98"/>
        <end position="175"/>
    </location>
</feature>
<sequence>MQCPHCNIYFHDNWRTESFARQGIILKDSYTDEYFNYFQYRTAICPECKEITIQITRKNGNGDIVGSWIQIHPIGANRGPVPPPVPPDIAQDYIESCNVLPISAKASAALARRCLQNMLHAHNYRDRDLAKEIDLLLNETDPKKALPHKLRTTIDGIRNFGNFSAHPIDDRTTLQVIEVEPHEAEWCLETIEELFEHFYVGPAMARAKKAALDAKLAAAGKPPTKC</sequence>
<protein>
    <recommendedName>
        <fullName evidence="1">DUF4145 domain-containing protein</fullName>
    </recommendedName>
</protein>
<comment type="caution">
    <text evidence="2">The sequence shown here is derived from an EMBL/GenBank/DDBJ whole genome shotgun (WGS) entry which is preliminary data.</text>
</comment>
<dbReference type="OrthoDB" id="9808624at2"/>